<evidence type="ECO:0000313" key="2">
    <source>
        <dbReference type="Proteomes" id="UP001203423"/>
    </source>
</evidence>
<dbReference type="EMBL" id="JAKIKS010000363">
    <property type="protein sequence ID" value="MCL1128082.1"/>
    <property type="molecule type" value="Genomic_DNA"/>
</dbReference>
<name>A0ABT0LLC3_9GAMM</name>
<dbReference type="RefSeq" id="WP_248943510.1">
    <property type="nucleotide sequence ID" value="NZ_JAKIKS010000363.1"/>
</dbReference>
<sequence length="94" mass="11080">MSYKNFFTGNRKHIEKFVGVNAGGIHCSMEEVFETVNYSNIFLKIDIECSEYRILDTLIKNQDKITGMVIEFHHCDVSYSRFWCMRIKHCDVTC</sequence>
<gene>
    <name evidence="1" type="ORF">L2764_27545</name>
</gene>
<evidence type="ECO:0000313" key="1">
    <source>
        <dbReference type="EMBL" id="MCL1128082.1"/>
    </source>
</evidence>
<accession>A0ABT0LLC3</accession>
<proteinExistence type="predicted"/>
<dbReference type="Proteomes" id="UP001203423">
    <property type="component" value="Unassembled WGS sequence"/>
</dbReference>
<keyword evidence="2" id="KW-1185">Reference proteome</keyword>
<comment type="caution">
    <text evidence="1">The sequence shown here is derived from an EMBL/GenBank/DDBJ whole genome shotgun (WGS) entry which is preliminary data.</text>
</comment>
<organism evidence="1 2">
    <name type="scientific">Shewanella surugensis</name>
    <dbReference type="NCBI Taxonomy" id="212020"/>
    <lineage>
        <taxon>Bacteria</taxon>
        <taxon>Pseudomonadati</taxon>
        <taxon>Pseudomonadota</taxon>
        <taxon>Gammaproteobacteria</taxon>
        <taxon>Alteromonadales</taxon>
        <taxon>Shewanellaceae</taxon>
        <taxon>Shewanella</taxon>
    </lineage>
</organism>
<reference evidence="1 2" key="1">
    <citation type="submission" date="2022-01" db="EMBL/GenBank/DDBJ databases">
        <title>Whole genome-based taxonomy of the Shewanellaceae.</title>
        <authorList>
            <person name="Martin-Rodriguez A.J."/>
        </authorList>
    </citation>
    <scope>NUCLEOTIDE SEQUENCE [LARGE SCALE GENOMIC DNA]</scope>
    <source>
        <strain evidence="1 2">DSM 17177</strain>
    </source>
</reference>
<evidence type="ECO:0008006" key="3">
    <source>
        <dbReference type="Google" id="ProtNLM"/>
    </source>
</evidence>
<protein>
    <recommendedName>
        <fullName evidence="3">Methyltransferase FkbM domain-containing protein</fullName>
    </recommendedName>
</protein>